<name>A0A1A6FU40_NEOLE</name>
<comment type="caution">
    <text evidence="1">The sequence shown here is derived from an EMBL/GenBank/DDBJ whole genome shotgun (WGS) entry which is preliminary data.</text>
</comment>
<dbReference type="AlphaFoldDB" id="A0A1A6FU40"/>
<sequence>MNWPVSLLCRRNFMMRLTDFCPIKSTRLDPPPSGTIHQPVWTDCNCPSHELHIQKK</sequence>
<dbReference type="EMBL" id="LZPO01117597">
    <property type="protein sequence ID" value="OBS57090.1"/>
    <property type="molecule type" value="Genomic_DNA"/>
</dbReference>
<proteinExistence type="predicted"/>
<protein>
    <submittedName>
        <fullName evidence="1">Uncharacterized protein</fullName>
    </submittedName>
</protein>
<accession>A0A1A6FU40</accession>
<dbReference type="Proteomes" id="UP000092124">
    <property type="component" value="Unassembled WGS sequence"/>
</dbReference>
<evidence type="ECO:0000313" key="2">
    <source>
        <dbReference type="Proteomes" id="UP000092124"/>
    </source>
</evidence>
<organism evidence="1 2">
    <name type="scientific">Neotoma lepida</name>
    <name type="common">Desert woodrat</name>
    <dbReference type="NCBI Taxonomy" id="56216"/>
    <lineage>
        <taxon>Eukaryota</taxon>
        <taxon>Metazoa</taxon>
        <taxon>Chordata</taxon>
        <taxon>Craniata</taxon>
        <taxon>Vertebrata</taxon>
        <taxon>Euteleostomi</taxon>
        <taxon>Mammalia</taxon>
        <taxon>Eutheria</taxon>
        <taxon>Euarchontoglires</taxon>
        <taxon>Glires</taxon>
        <taxon>Rodentia</taxon>
        <taxon>Myomorpha</taxon>
        <taxon>Muroidea</taxon>
        <taxon>Cricetidae</taxon>
        <taxon>Neotominae</taxon>
        <taxon>Neotoma</taxon>
    </lineage>
</organism>
<gene>
    <name evidence="1" type="ORF">A6R68_11785</name>
</gene>
<feature type="non-terminal residue" evidence="1">
    <location>
        <position position="56"/>
    </location>
</feature>
<evidence type="ECO:0000313" key="1">
    <source>
        <dbReference type="EMBL" id="OBS57090.1"/>
    </source>
</evidence>
<reference evidence="1 2" key="1">
    <citation type="submission" date="2016-06" db="EMBL/GenBank/DDBJ databases">
        <title>The Draft Genome Sequence and Annotation of the Desert Woodrat Neotoma lepida.</title>
        <authorList>
            <person name="Campbell M."/>
            <person name="Oakeson K.F."/>
            <person name="Yandell M."/>
            <person name="Halpert J.R."/>
            <person name="Dearing D."/>
        </authorList>
    </citation>
    <scope>NUCLEOTIDE SEQUENCE [LARGE SCALE GENOMIC DNA]</scope>
    <source>
        <strain evidence="1">417</strain>
        <tissue evidence="1">Liver</tissue>
    </source>
</reference>
<keyword evidence="2" id="KW-1185">Reference proteome</keyword>